<name>A0A1V9ZP73_ACHHY</name>
<dbReference type="Proteomes" id="UP000243579">
    <property type="component" value="Unassembled WGS sequence"/>
</dbReference>
<evidence type="ECO:0000256" key="1">
    <source>
        <dbReference type="SAM" id="Phobius"/>
    </source>
</evidence>
<evidence type="ECO:0000313" key="4">
    <source>
        <dbReference type="Proteomes" id="UP000243579"/>
    </source>
</evidence>
<keyword evidence="1" id="KW-1133">Transmembrane helix</keyword>
<protein>
    <recommendedName>
        <fullName evidence="2">Putative auto-transporter adhesin head GIN domain-containing protein</fullName>
    </recommendedName>
</protein>
<keyword evidence="4" id="KW-1185">Reference proteome</keyword>
<accession>A0A1V9ZP73</accession>
<comment type="caution">
    <text evidence="3">The sequence shown here is derived from an EMBL/GenBank/DDBJ whole genome shotgun (WGS) entry which is preliminary data.</text>
</comment>
<dbReference type="EMBL" id="JNBR01000041">
    <property type="protein sequence ID" value="OQR99792.1"/>
    <property type="molecule type" value="Genomic_DNA"/>
</dbReference>
<keyword evidence="1" id="KW-0472">Membrane</keyword>
<dbReference type="InterPro" id="IPR021255">
    <property type="entry name" value="DUF2807"/>
</dbReference>
<dbReference type="AlphaFoldDB" id="A0A1V9ZP73"/>
<evidence type="ECO:0000313" key="3">
    <source>
        <dbReference type="EMBL" id="OQR99792.1"/>
    </source>
</evidence>
<feature type="transmembrane region" description="Helical" evidence="1">
    <location>
        <begin position="355"/>
        <end position="373"/>
    </location>
</feature>
<keyword evidence="1" id="KW-0812">Transmembrane</keyword>
<dbReference type="Pfam" id="PF10988">
    <property type="entry name" value="DUF2807"/>
    <property type="match status" value="1"/>
</dbReference>
<dbReference type="PANTHER" id="PTHR39200">
    <property type="entry name" value="HYPOTHETICAL EXPORTED PROTEIN"/>
    <property type="match status" value="1"/>
</dbReference>
<sequence length="388" mass="39405">MASNATTVTHTWSVDPTEVSGLKLKLPGNGFVSVSSDATSLRVTVTASTQAALDAMVLATDASSPTLTVSAPGFKASPELEFITQVQAPPGLFNAIECAGTGDCIVEPGVLYTTEDVSLTSSGAGNFLVATDELLLRYANIAASGSGDFQWTTNRFVAQQVNVNHQGTGAVAFETTSELLPGQLSTKVAGTGSVFYKGNVFNAPTVLSTISGAGNINFLPTGVCGNHTITSTGSGNVYAGAIACENTDVTLGGVGSALVEVSNVLTTTVSGKGTVAYVNSAPAVLNATSDASAATLASANVVNAFQLHATPEEVIAAIGTPRPVVTPAPIATDANGGHALTGDTNAATGGSAFSFLWFFLILAVVLAASLIFLKRYMDKKRGQYAPVK</sequence>
<gene>
    <name evidence="3" type="ORF">ACHHYP_04411</name>
</gene>
<organism evidence="3 4">
    <name type="scientific">Achlya hypogyna</name>
    <name type="common">Oomycete</name>
    <name type="synonym">Protoachlya hypogyna</name>
    <dbReference type="NCBI Taxonomy" id="1202772"/>
    <lineage>
        <taxon>Eukaryota</taxon>
        <taxon>Sar</taxon>
        <taxon>Stramenopiles</taxon>
        <taxon>Oomycota</taxon>
        <taxon>Saprolegniomycetes</taxon>
        <taxon>Saprolegniales</taxon>
        <taxon>Achlyaceae</taxon>
        <taxon>Achlya</taxon>
    </lineage>
</organism>
<feature type="domain" description="Putative auto-transporter adhesin head GIN" evidence="2">
    <location>
        <begin position="203"/>
        <end position="280"/>
    </location>
</feature>
<dbReference type="OrthoDB" id="73397at2759"/>
<dbReference type="Gene3D" id="2.160.20.120">
    <property type="match status" value="2"/>
</dbReference>
<evidence type="ECO:0000259" key="2">
    <source>
        <dbReference type="Pfam" id="PF10988"/>
    </source>
</evidence>
<dbReference type="PANTHER" id="PTHR39200:SF1">
    <property type="entry name" value="AUTO-TRANSPORTER ADHESIN HEAD GIN DOMAIN-CONTAINING PROTEIN-RELATED"/>
    <property type="match status" value="1"/>
</dbReference>
<proteinExistence type="predicted"/>
<reference evidence="3 4" key="1">
    <citation type="journal article" date="2014" name="Genome Biol. Evol.">
        <title>The secreted proteins of Achlya hypogyna and Thraustotheca clavata identify the ancestral oomycete secretome and reveal gene acquisitions by horizontal gene transfer.</title>
        <authorList>
            <person name="Misner I."/>
            <person name="Blouin N."/>
            <person name="Leonard G."/>
            <person name="Richards T.A."/>
            <person name="Lane C.E."/>
        </authorList>
    </citation>
    <scope>NUCLEOTIDE SEQUENCE [LARGE SCALE GENOMIC DNA]</scope>
    <source>
        <strain evidence="3 4">ATCC 48635</strain>
    </source>
</reference>